<keyword evidence="10" id="KW-1185">Reference proteome</keyword>
<evidence type="ECO:0000256" key="6">
    <source>
        <dbReference type="ARBA" id="ARBA00023136"/>
    </source>
</evidence>
<feature type="transmembrane region" description="Helical" evidence="8">
    <location>
        <begin position="384"/>
        <end position="406"/>
    </location>
</feature>
<name>A0A401LA88_9FIRM</name>
<dbReference type="AlphaFoldDB" id="A0A401LA88"/>
<comment type="subcellular location">
    <subcellularLocation>
        <location evidence="1">Membrane</location>
        <topology evidence="1">Multi-pass membrane protein</topology>
    </subcellularLocation>
</comment>
<feature type="transmembrane region" description="Helical" evidence="8">
    <location>
        <begin position="6"/>
        <end position="25"/>
    </location>
</feature>
<dbReference type="InterPro" id="IPR050277">
    <property type="entry name" value="Sodium:Solute_Symporter"/>
</dbReference>
<feature type="transmembrane region" description="Helical" evidence="8">
    <location>
        <begin position="45"/>
        <end position="64"/>
    </location>
</feature>
<dbReference type="CDD" id="cd10322">
    <property type="entry name" value="SLC5sbd"/>
    <property type="match status" value="1"/>
</dbReference>
<comment type="similarity">
    <text evidence="2 7">Belongs to the sodium:solute symporter (SSF) (TC 2.A.21) family.</text>
</comment>
<dbReference type="PANTHER" id="PTHR48086">
    <property type="entry name" value="SODIUM/PROLINE SYMPORTER-RELATED"/>
    <property type="match status" value="1"/>
</dbReference>
<dbReference type="Gene3D" id="1.20.1730.10">
    <property type="entry name" value="Sodium/glucose cotransporter"/>
    <property type="match status" value="1"/>
</dbReference>
<proteinExistence type="inferred from homology"/>
<dbReference type="GO" id="GO:0022857">
    <property type="term" value="F:transmembrane transporter activity"/>
    <property type="evidence" value="ECO:0007669"/>
    <property type="project" value="InterPro"/>
</dbReference>
<feature type="transmembrane region" description="Helical" evidence="8">
    <location>
        <begin position="266"/>
        <end position="287"/>
    </location>
</feature>
<feature type="transmembrane region" description="Helical" evidence="8">
    <location>
        <begin position="361"/>
        <end position="378"/>
    </location>
</feature>
<keyword evidence="5 8" id="KW-1133">Transmembrane helix</keyword>
<evidence type="ECO:0000256" key="1">
    <source>
        <dbReference type="ARBA" id="ARBA00004141"/>
    </source>
</evidence>
<evidence type="ECO:0000313" key="10">
    <source>
        <dbReference type="Proteomes" id="UP000287361"/>
    </source>
</evidence>
<reference evidence="9 10" key="1">
    <citation type="submission" date="2018-10" db="EMBL/GenBank/DDBJ databases">
        <title>Draft Genome Sequence of Anaerotignum sp. KCTC 15736.</title>
        <authorList>
            <person name="Choi S.H."/>
            <person name="Kim J.S."/>
            <person name="Kang S.W."/>
            <person name="Lee J.S."/>
            <person name="Park S.H."/>
        </authorList>
    </citation>
    <scope>NUCLEOTIDE SEQUENCE [LARGE SCALE GENOMIC DNA]</scope>
    <source>
        <strain evidence="9 10">KCTC 15736</strain>
    </source>
</reference>
<dbReference type="Pfam" id="PF00474">
    <property type="entry name" value="SSF"/>
    <property type="match status" value="1"/>
</dbReference>
<evidence type="ECO:0000256" key="8">
    <source>
        <dbReference type="SAM" id="Phobius"/>
    </source>
</evidence>
<organism evidence="9 10">
    <name type="scientific">Anaerotignum faecicola</name>
    <dbReference type="NCBI Taxonomy" id="2358141"/>
    <lineage>
        <taxon>Bacteria</taxon>
        <taxon>Bacillati</taxon>
        <taxon>Bacillota</taxon>
        <taxon>Clostridia</taxon>
        <taxon>Lachnospirales</taxon>
        <taxon>Anaerotignaceae</taxon>
        <taxon>Anaerotignum</taxon>
    </lineage>
</organism>
<feature type="transmembrane region" description="Helical" evidence="8">
    <location>
        <begin position="118"/>
        <end position="139"/>
    </location>
</feature>
<evidence type="ECO:0000256" key="2">
    <source>
        <dbReference type="ARBA" id="ARBA00006434"/>
    </source>
</evidence>
<feature type="transmembrane region" description="Helical" evidence="8">
    <location>
        <begin position="182"/>
        <end position="200"/>
    </location>
</feature>
<dbReference type="InterPro" id="IPR001734">
    <property type="entry name" value="Na/solute_symporter"/>
</dbReference>
<dbReference type="Proteomes" id="UP000287361">
    <property type="component" value="Unassembled WGS sequence"/>
</dbReference>
<feature type="transmembrane region" description="Helical" evidence="8">
    <location>
        <begin position="439"/>
        <end position="459"/>
    </location>
</feature>
<evidence type="ECO:0000256" key="4">
    <source>
        <dbReference type="ARBA" id="ARBA00022692"/>
    </source>
</evidence>
<evidence type="ECO:0000256" key="5">
    <source>
        <dbReference type="ARBA" id="ARBA00022989"/>
    </source>
</evidence>
<feature type="transmembrane region" description="Helical" evidence="8">
    <location>
        <begin position="145"/>
        <end position="170"/>
    </location>
</feature>
<evidence type="ECO:0000256" key="7">
    <source>
        <dbReference type="RuleBase" id="RU362091"/>
    </source>
</evidence>
<dbReference type="GO" id="GO:0005886">
    <property type="term" value="C:plasma membrane"/>
    <property type="evidence" value="ECO:0007669"/>
    <property type="project" value="TreeGrafter"/>
</dbReference>
<dbReference type="EMBL" id="BHVZ01000001">
    <property type="protein sequence ID" value="GCB28501.1"/>
    <property type="molecule type" value="Genomic_DNA"/>
</dbReference>
<feature type="transmembrane region" description="Helical" evidence="8">
    <location>
        <begin position="76"/>
        <end position="97"/>
    </location>
</feature>
<evidence type="ECO:0000313" key="9">
    <source>
        <dbReference type="EMBL" id="GCB28501.1"/>
    </source>
</evidence>
<dbReference type="PROSITE" id="PS50283">
    <property type="entry name" value="NA_SOLUT_SYMP_3"/>
    <property type="match status" value="1"/>
</dbReference>
<accession>A0A401LA88</accession>
<feature type="transmembrane region" description="Helical" evidence="8">
    <location>
        <begin position="413"/>
        <end position="433"/>
    </location>
</feature>
<keyword evidence="4 8" id="KW-0812">Transmembrane</keyword>
<evidence type="ECO:0000256" key="3">
    <source>
        <dbReference type="ARBA" id="ARBA00022448"/>
    </source>
</evidence>
<keyword evidence="3" id="KW-0813">Transport</keyword>
<protein>
    <submittedName>
        <fullName evidence="9">Sodium:proline symporter</fullName>
    </submittedName>
</protein>
<dbReference type="OrthoDB" id="9810181at2"/>
<dbReference type="InterPro" id="IPR038377">
    <property type="entry name" value="Na/Glc_symporter_sf"/>
</dbReference>
<comment type="caution">
    <text evidence="9">The sequence shown here is derived from an EMBL/GenBank/DDBJ whole genome shotgun (WGS) entry which is preliminary data.</text>
</comment>
<dbReference type="PANTHER" id="PTHR48086:SF7">
    <property type="entry name" value="SODIUM-SOLUTE SYMPORTER-RELATED"/>
    <property type="match status" value="1"/>
</dbReference>
<sequence length="465" mass="50727">MYKTLSIILATAVLILATLIPTFVLNRRKQTSGEDWAIANRELPLFVVVGTQFASVFGGGIMVGHLGNTYQNGISVIFYGIFMVLPFVFLALIAKWLRKNEFATIPDILKKYSNRNKTITVLSSAMTMLFPLGWITSQITAFGSIYSALTGLDYTALCIIFSLISLFFIMPAGLKTVAWTDFFFACFMGIILIISLGYGTNMAGGVNTVKATVDPDMLTITGSLKKLGLSTVFLWFFSVLPGGMTNQLYYQRICAIKEEKKVTRSLIISAVVSLLGFCWAIYMGITLNSINPTLEKDSVTGWFMNQLPIPLLACFAAVLFAAMMSTVSSAVQSMAVNVTYDIMPVLKPNMSDKQSLRFSRITCLAIMVFSVVMCLVFTDTLAWLVAMNAFSAATLFCPIFVGYALYKKNKLTNSGIIAAMLCGAVGTVIGMVMNTAINYAAVGILFSFVGMMIACAVTTKKKDVI</sequence>
<keyword evidence="6 8" id="KW-0472">Membrane</keyword>
<feature type="transmembrane region" description="Helical" evidence="8">
    <location>
        <begin position="227"/>
        <end position="245"/>
    </location>
</feature>
<feature type="transmembrane region" description="Helical" evidence="8">
    <location>
        <begin position="307"/>
        <end position="340"/>
    </location>
</feature>
<gene>
    <name evidence="9" type="ORF">KGMB03357_01620</name>
</gene>